<reference evidence="1 2" key="1">
    <citation type="submission" date="2021-04" db="EMBL/GenBank/DDBJ databases">
        <title>Genome analysis of Polyangium sp.</title>
        <authorList>
            <person name="Li Y."/>
            <person name="Wang J."/>
        </authorList>
    </citation>
    <scope>NUCLEOTIDE SEQUENCE [LARGE SCALE GENOMIC DNA]</scope>
    <source>
        <strain evidence="1 2">SDU14</strain>
    </source>
</reference>
<comment type="caution">
    <text evidence="1">The sequence shown here is derived from an EMBL/GenBank/DDBJ whole genome shotgun (WGS) entry which is preliminary data.</text>
</comment>
<sequence length="131" mass="14716">MSALSIHGDKWHGVLNDEWHVDRPSWDDVDKAIRRLDAKTYTIVTVQGPGEQHLAIGGGSGRYIVYATFDNCEFWNLLSTDSTNGMVLLNAGGQEGDYPAAQIVDQEQARTAARTFLLDLRLEPSLRWERQ</sequence>
<evidence type="ECO:0000313" key="1">
    <source>
        <dbReference type="EMBL" id="MDC3982186.1"/>
    </source>
</evidence>
<organism evidence="1 2">
    <name type="scientific">Polyangium jinanense</name>
    <dbReference type="NCBI Taxonomy" id="2829994"/>
    <lineage>
        <taxon>Bacteria</taxon>
        <taxon>Pseudomonadati</taxon>
        <taxon>Myxococcota</taxon>
        <taxon>Polyangia</taxon>
        <taxon>Polyangiales</taxon>
        <taxon>Polyangiaceae</taxon>
        <taxon>Polyangium</taxon>
    </lineage>
</organism>
<evidence type="ECO:0008006" key="3">
    <source>
        <dbReference type="Google" id="ProtNLM"/>
    </source>
</evidence>
<dbReference type="RefSeq" id="WP_272458617.1">
    <property type="nucleotide sequence ID" value="NZ_JAGTJJ010000007.1"/>
</dbReference>
<evidence type="ECO:0000313" key="2">
    <source>
        <dbReference type="Proteomes" id="UP001151081"/>
    </source>
</evidence>
<dbReference type="AlphaFoldDB" id="A0A9X3X6A7"/>
<proteinExistence type="predicted"/>
<accession>A0A9X3X6A7</accession>
<dbReference type="Proteomes" id="UP001151081">
    <property type="component" value="Unassembled WGS sequence"/>
</dbReference>
<dbReference type="InterPro" id="IPR025680">
    <property type="entry name" value="DddI"/>
</dbReference>
<dbReference type="Pfam" id="PF14430">
    <property type="entry name" value="Imm1"/>
    <property type="match status" value="1"/>
</dbReference>
<name>A0A9X3X6A7_9BACT</name>
<gene>
    <name evidence="1" type="ORF">KEG57_16830</name>
</gene>
<protein>
    <recommendedName>
        <fullName evidence="3">Immunity protein Imm1</fullName>
    </recommendedName>
</protein>
<keyword evidence="2" id="KW-1185">Reference proteome</keyword>
<dbReference type="EMBL" id="JAGTJJ010000007">
    <property type="protein sequence ID" value="MDC3982186.1"/>
    <property type="molecule type" value="Genomic_DNA"/>
</dbReference>